<evidence type="ECO:0000256" key="5">
    <source>
        <dbReference type="ARBA" id="ARBA00022723"/>
    </source>
</evidence>
<dbReference type="UniPathway" id="UPA00059">
    <property type="reaction ID" value="UER00104"/>
</dbReference>
<evidence type="ECO:0000256" key="2">
    <source>
        <dbReference type="ARBA" id="ARBA00007579"/>
    </source>
</evidence>
<dbReference type="InterPro" id="IPR015797">
    <property type="entry name" value="NUDIX_hydrolase-like_dom_sf"/>
</dbReference>
<feature type="compositionally biased region" description="Basic and acidic residues" evidence="11">
    <location>
        <begin position="107"/>
        <end position="120"/>
    </location>
</feature>
<dbReference type="HAMAP" id="MF_00202">
    <property type="entry name" value="Idi"/>
    <property type="match status" value="1"/>
</dbReference>
<comment type="cofactor">
    <cofactor evidence="10">
        <name>Mn(2+)</name>
        <dbReference type="ChEBI" id="CHEBI:29035"/>
    </cofactor>
    <text evidence="10">Binds 1 Mn(2+) ion per subunit.</text>
</comment>
<evidence type="ECO:0000256" key="11">
    <source>
        <dbReference type="SAM" id="MobiDB-lite"/>
    </source>
</evidence>
<sequence>MPSAGGPNGDAALLGDAALDSLFDRGGEHTVRRMMALLTIECLDGPVEAVLDGELLETATLEILRASTTELSERRIGWTAHGYHRRRTGFTHRYDCVSMSTPGAPGENHEHDDTEHEHEHKNARQDVIAVDETDTALELVNRLEAHTGDGIRHRAFTSLVFDQDDNVLLAQRAPEKRLWGTYWDGTVASHPVEGQSQEEATRQRLEEELGITPDQYDDLRVTDRFEYKRYFENAGVEHEVCAVLKLTLTDSDLDPNEEEVAGLLWVPYERLAEHPEWYRQLRLCPWFEIAMRRDVQTDAAAQTASELE</sequence>
<evidence type="ECO:0000256" key="8">
    <source>
        <dbReference type="ARBA" id="ARBA00023229"/>
    </source>
</evidence>
<gene>
    <name evidence="10" type="primary">idi</name>
    <name evidence="13" type="ORF">C482_19406</name>
</gene>
<feature type="domain" description="Nudix hydrolase" evidence="12">
    <location>
        <begin position="151"/>
        <end position="289"/>
    </location>
</feature>
<feature type="binding site" evidence="10">
    <location>
        <position position="239"/>
    </location>
    <ligand>
        <name>Mn(2+)</name>
        <dbReference type="ChEBI" id="CHEBI:29035"/>
    </ligand>
</feature>
<keyword evidence="5 10" id="KW-0479">Metal-binding</keyword>
<comment type="similarity">
    <text evidence="2 10">Belongs to the IPP isomerase type 1 family.</text>
</comment>
<dbReference type="GO" id="GO:0009240">
    <property type="term" value="P:isopentenyl diphosphate biosynthetic process"/>
    <property type="evidence" value="ECO:0007669"/>
    <property type="project" value="TreeGrafter"/>
</dbReference>
<dbReference type="InterPro" id="IPR056375">
    <property type="entry name" value="Idi_bact"/>
</dbReference>
<evidence type="ECO:0000313" key="13">
    <source>
        <dbReference type="EMBL" id="ELY93173.1"/>
    </source>
</evidence>
<feature type="binding site" evidence="10">
    <location>
        <position position="208"/>
    </location>
    <ligand>
        <name>Mg(2+)</name>
        <dbReference type="ChEBI" id="CHEBI:18420"/>
    </ligand>
</feature>
<comment type="caution">
    <text evidence="10">Lacks conserved residue(s) required for the propagation of feature annotation.</text>
</comment>
<name>M0A761_9EURY</name>
<dbReference type="SUPFAM" id="SSF55811">
    <property type="entry name" value="Nudix"/>
    <property type="match status" value="1"/>
</dbReference>
<dbReference type="Proteomes" id="UP000011693">
    <property type="component" value="Unassembled WGS sequence"/>
</dbReference>
<accession>M0A761</accession>
<dbReference type="PROSITE" id="PS51462">
    <property type="entry name" value="NUDIX"/>
    <property type="match status" value="1"/>
</dbReference>
<evidence type="ECO:0000259" key="12">
    <source>
        <dbReference type="PROSITE" id="PS51462"/>
    </source>
</evidence>
<dbReference type="Pfam" id="PF00293">
    <property type="entry name" value="NUDIX"/>
    <property type="match status" value="1"/>
</dbReference>
<protein>
    <recommendedName>
        <fullName evidence="3 10">Isopentenyl-diphosphate Delta-isomerase</fullName>
        <shortName evidence="10">IPP isomerase</shortName>
        <ecNumber evidence="3 10">5.3.3.2</ecNumber>
    </recommendedName>
    <alternativeName>
        <fullName evidence="10">IPP:DMAPP isomerase</fullName>
    </alternativeName>
    <alternativeName>
        <fullName evidence="10">Isopentenyl pyrophosphate isomerase</fullName>
    </alternativeName>
</protein>
<keyword evidence="4 10" id="KW-0963">Cytoplasm</keyword>
<reference evidence="13 14" key="1">
    <citation type="journal article" date="2014" name="PLoS Genet.">
        <title>Phylogenetically driven sequencing of extremely halophilic archaea reveals strategies for static and dynamic osmo-response.</title>
        <authorList>
            <person name="Becker E.A."/>
            <person name="Seitzer P.M."/>
            <person name="Tritt A."/>
            <person name="Larsen D."/>
            <person name="Krusor M."/>
            <person name="Yao A.I."/>
            <person name="Wu D."/>
            <person name="Madern D."/>
            <person name="Eisen J.A."/>
            <person name="Darling A.E."/>
            <person name="Facciotti M.T."/>
        </authorList>
    </citation>
    <scope>NUCLEOTIDE SEQUENCE [LARGE SCALE GENOMIC DNA]</scope>
    <source>
        <strain evidence="13 14">JCM 10990</strain>
    </source>
</reference>
<dbReference type="STRING" id="1227492.C482_19406"/>
<dbReference type="EC" id="5.3.3.2" evidence="3 10"/>
<keyword evidence="8 10" id="KW-0414">Isoprene biosynthesis</keyword>
<dbReference type="CDD" id="cd02885">
    <property type="entry name" value="NUDIX_IPP_Isomerase"/>
    <property type="match status" value="1"/>
</dbReference>
<comment type="pathway">
    <text evidence="1 10">Isoprenoid biosynthesis; dimethylallyl diphosphate biosynthesis; dimethylallyl diphosphate from isopentenyl diphosphate: step 1/1.</text>
</comment>
<dbReference type="EMBL" id="AOIN01000099">
    <property type="protein sequence ID" value="ELY93173.1"/>
    <property type="molecule type" value="Genomic_DNA"/>
</dbReference>
<dbReference type="Gene3D" id="3.90.79.10">
    <property type="entry name" value="Nucleoside Triphosphate Pyrophosphohydrolase"/>
    <property type="match status" value="1"/>
</dbReference>
<evidence type="ECO:0000256" key="7">
    <source>
        <dbReference type="ARBA" id="ARBA00023211"/>
    </source>
</evidence>
<keyword evidence="9 10" id="KW-0413">Isomerase</keyword>
<feature type="binding site" evidence="10">
    <location>
        <position position="146"/>
    </location>
    <ligand>
        <name>Mn(2+)</name>
        <dbReference type="ChEBI" id="CHEBI:29035"/>
    </ligand>
</feature>
<dbReference type="PATRIC" id="fig|1227492.4.peg.3858"/>
<dbReference type="InterPro" id="IPR000086">
    <property type="entry name" value="NUDIX_hydrolase_dom"/>
</dbReference>
<dbReference type="InterPro" id="IPR011876">
    <property type="entry name" value="IsopentenylPP_isomerase_typ1"/>
</dbReference>
<comment type="cofactor">
    <cofactor evidence="10">
        <name>Mg(2+)</name>
        <dbReference type="ChEBI" id="CHEBI:18420"/>
    </cofactor>
    <text evidence="10">Binds 1 Mg(2+) ion per subunit. The magnesium ion binds only when substrate is bound.</text>
</comment>
<comment type="caution">
    <text evidence="13">The sequence shown here is derived from an EMBL/GenBank/DDBJ whole genome shotgun (WGS) entry which is preliminary data.</text>
</comment>
<keyword evidence="14" id="KW-1185">Reference proteome</keyword>
<evidence type="ECO:0000256" key="6">
    <source>
        <dbReference type="ARBA" id="ARBA00022842"/>
    </source>
</evidence>
<evidence type="ECO:0000256" key="3">
    <source>
        <dbReference type="ARBA" id="ARBA00012057"/>
    </source>
</evidence>
<evidence type="ECO:0000256" key="9">
    <source>
        <dbReference type="ARBA" id="ARBA00023235"/>
    </source>
</evidence>
<evidence type="ECO:0000256" key="4">
    <source>
        <dbReference type="ARBA" id="ARBA00022490"/>
    </source>
</evidence>
<feature type="binding site" evidence="10">
    <location>
        <position position="237"/>
    </location>
    <ligand>
        <name>Mn(2+)</name>
        <dbReference type="ChEBI" id="CHEBI:29035"/>
    </ligand>
</feature>
<evidence type="ECO:0000256" key="1">
    <source>
        <dbReference type="ARBA" id="ARBA00004826"/>
    </source>
</evidence>
<comment type="subcellular location">
    <subcellularLocation>
        <location evidence="10">Cytoplasm</location>
    </subcellularLocation>
</comment>
<comment type="catalytic activity">
    <reaction evidence="10">
        <text>isopentenyl diphosphate = dimethylallyl diphosphate</text>
        <dbReference type="Rhea" id="RHEA:23284"/>
        <dbReference type="ChEBI" id="CHEBI:57623"/>
        <dbReference type="ChEBI" id="CHEBI:128769"/>
        <dbReference type="EC" id="5.3.3.2"/>
    </reaction>
</comment>
<dbReference type="PANTHER" id="PTHR10885:SF0">
    <property type="entry name" value="ISOPENTENYL-DIPHOSPHATE DELTA-ISOMERASE"/>
    <property type="match status" value="1"/>
</dbReference>
<feature type="active site" evidence="10">
    <location>
        <position position="239"/>
    </location>
</feature>
<dbReference type="AlphaFoldDB" id="M0A761"/>
<dbReference type="GO" id="GO:0050992">
    <property type="term" value="P:dimethylallyl diphosphate biosynthetic process"/>
    <property type="evidence" value="ECO:0007669"/>
    <property type="project" value="UniProtKB-UniRule"/>
</dbReference>
<dbReference type="GO" id="GO:0005737">
    <property type="term" value="C:cytoplasm"/>
    <property type="evidence" value="ECO:0007669"/>
    <property type="project" value="UniProtKB-SubCell"/>
</dbReference>
<dbReference type="GO" id="GO:0046872">
    <property type="term" value="F:metal ion binding"/>
    <property type="evidence" value="ECO:0007669"/>
    <property type="project" value="UniProtKB-KW"/>
</dbReference>
<evidence type="ECO:0000256" key="10">
    <source>
        <dbReference type="HAMAP-Rule" id="MF_00202"/>
    </source>
</evidence>
<dbReference type="GO" id="GO:0004452">
    <property type="term" value="F:isopentenyl-diphosphate delta-isomerase activity"/>
    <property type="evidence" value="ECO:0007669"/>
    <property type="project" value="UniProtKB-UniRule"/>
</dbReference>
<evidence type="ECO:0000313" key="14">
    <source>
        <dbReference type="Proteomes" id="UP000011693"/>
    </source>
</evidence>
<keyword evidence="6 10" id="KW-0460">Magnesium</keyword>
<comment type="function">
    <text evidence="10">Catalyzes the 1,3-allylic rearrangement of the homoallylic substrate isopentenyl (IPP) to its highly electrophilic allylic isomer, dimethylallyl diphosphate (DMAPP).</text>
</comment>
<proteinExistence type="inferred from homology"/>
<feature type="binding site" evidence="10">
    <location>
        <position position="190"/>
    </location>
    <ligand>
        <name>Mn(2+)</name>
        <dbReference type="ChEBI" id="CHEBI:29035"/>
    </ligand>
</feature>
<feature type="binding site" evidence="10">
    <location>
        <position position="153"/>
    </location>
    <ligand>
        <name>Mn(2+)</name>
        <dbReference type="ChEBI" id="CHEBI:29035"/>
    </ligand>
</feature>
<keyword evidence="7 10" id="KW-0464">Manganese</keyword>
<feature type="region of interest" description="Disordered" evidence="11">
    <location>
        <begin position="101"/>
        <end position="120"/>
    </location>
</feature>
<organism evidence="13 14">
    <name type="scientific">Natrialba chahannaoensis JCM 10990</name>
    <dbReference type="NCBI Taxonomy" id="1227492"/>
    <lineage>
        <taxon>Archaea</taxon>
        <taxon>Methanobacteriati</taxon>
        <taxon>Methanobacteriota</taxon>
        <taxon>Stenosarchaea group</taxon>
        <taxon>Halobacteria</taxon>
        <taxon>Halobacteriales</taxon>
        <taxon>Natrialbaceae</taxon>
        <taxon>Natrialba</taxon>
    </lineage>
</organism>
<dbReference type="PANTHER" id="PTHR10885">
    <property type="entry name" value="ISOPENTENYL-DIPHOSPHATE DELTA-ISOMERASE"/>
    <property type="match status" value="1"/>
</dbReference>